<dbReference type="CDD" id="cd00009">
    <property type="entry name" value="AAA"/>
    <property type="match status" value="1"/>
</dbReference>
<dbReference type="Gene3D" id="3.30.450.20">
    <property type="entry name" value="PAS domain"/>
    <property type="match status" value="2"/>
</dbReference>
<dbReference type="GO" id="GO:0005524">
    <property type="term" value="F:ATP binding"/>
    <property type="evidence" value="ECO:0007669"/>
    <property type="project" value="UniProtKB-KW"/>
</dbReference>
<dbReference type="SUPFAM" id="SSF54631">
    <property type="entry name" value="CBS-domain pair"/>
    <property type="match status" value="1"/>
</dbReference>
<dbReference type="NCBIfam" id="TIGR00229">
    <property type="entry name" value="sensory_box"/>
    <property type="match status" value="1"/>
</dbReference>
<evidence type="ECO:0000313" key="9">
    <source>
        <dbReference type="EMBL" id="TCL38534.1"/>
    </source>
</evidence>
<keyword evidence="5" id="KW-0129">CBS domain</keyword>
<evidence type="ECO:0000256" key="4">
    <source>
        <dbReference type="ARBA" id="ARBA00023163"/>
    </source>
</evidence>
<dbReference type="InterPro" id="IPR027417">
    <property type="entry name" value="P-loop_NTPase"/>
</dbReference>
<dbReference type="PRINTS" id="PR01590">
    <property type="entry name" value="HTHFIS"/>
</dbReference>
<dbReference type="Pfam" id="PF25601">
    <property type="entry name" value="AAA_lid_14"/>
    <property type="match status" value="1"/>
</dbReference>
<feature type="domain" description="CBS" evidence="8">
    <location>
        <begin position="71"/>
        <end position="123"/>
    </location>
</feature>
<gene>
    <name evidence="9" type="ORF">EV210_1036</name>
</gene>
<dbReference type="PROSITE" id="PS51371">
    <property type="entry name" value="CBS"/>
    <property type="match status" value="2"/>
</dbReference>
<evidence type="ECO:0000313" key="10">
    <source>
        <dbReference type="Proteomes" id="UP000295063"/>
    </source>
</evidence>
<feature type="domain" description="PAS" evidence="7">
    <location>
        <begin position="241"/>
        <end position="289"/>
    </location>
</feature>
<dbReference type="InterPro" id="IPR058031">
    <property type="entry name" value="AAA_lid_NorR"/>
</dbReference>
<dbReference type="SUPFAM" id="SSF52540">
    <property type="entry name" value="P-loop containing nucleoside triphosphate hydrolases"/>
    <property type="match status" value="1"/>
</dbReference>
<dbReference type="CDD" id="cd02205">
    <property type="entry name" value="CBS_pair_SF"/>
    <property type="match status" value="1"/>
</dbReference>
<evidence type="ECO:0000256" key="2">
    <source>
        <dbReference type="ARBA" id="ARBA00022840"/>
    </source>
</evidence>
<dbReference type="PROSITE" id="PS50045">
    <property type="entry name" value="SIGMA54_INTERACT_4"/>
    <property type="match status" value="1"/>
</dbReference>
<evidence type="ECO:0000256" key="1">
    <source>
        <dbReference type="ARBA" id="ARBA00022741"/>
    </source>
</evidence>
<dbReference type="PROSITE" id="PS50112">
    <property type="entry name" value="PAS"/>
    <property type="match status" value="2"/>
</dbReference>
<evidence type="ECO:0000259" key="8">
    <source>
        <dbReference type="PROSITE" id="PS51371"/>
    </source>
</evidence>
<keyword evidence="10" id="KW-1185">Reference proteome</keyword>
<dbReference type="InterPro" id="IPR009057">
    <property type="entry name" value="Homeodomain-like_sf"/>
</dbReference>
<dbReference type="InterPro" id="IPR025944">
    <property type="entry name" value="Sigma_54_int_dom_CS"/>
</dbReference>
<feature type="domain" description="Sigma-54 factor interaction" evidence="6">
    <location>
        <begin position="381"/>
        <end position="611"/>
    </location>
</feature>
<dbReference type="EMBL" id="SLUI01000003">
    <property type="protein sequence ID" value="TCL38534.1"/>
    <property type="molecule type" value="Genomic_DNA"/>
</dbReference>
<keyword evidence="4" id="KW-0804">Transcription</keyword>
<reference evidence="9 10" key="1">
    <citation type="submission" date="2019-03" db="EMBL/GenBank/DDBJ databases">
        <title>Genomic Encyclopedia of Type Strains, Phase IV (KMG-IV): sequencing the most valuable type-strain genomes for metagenomic binning, comparative biology and taxonomic classification.</title>
        <authorList>
            <person name="Goeker M."/>
        </authorList>
    </citation>
    <scope>NUCLEOTIDE SEQUENCE [LARGE SCALE GENOMIC DNA]</scope>
    <source>
        <strain evidence="9 10">DSM 15969</strain>
    </source>
</reference>
<dbReference type="SUPFAM" id="SSF46689">
    <property type="entry name" value="Homeodomain-like"/>
    <property type="match status" value="1"/>
</dbReference>
<keyword evidence="1" id="KW-0547">Nucleotide-binding</keyword>
<dbReference type="Pfam" id="PF00571">
    <property type="entry name" value="CBS"/>
    <property type="match status" value="2"/>
</dbReference>
<dbReference type="SMART" id="SM00382">
    <property type="entry name" value="AAA"/>
    <property type="match status" value="1"/>
</dbReference>
<dbReference type="SUPFAM" id="SSF55785">
    <property type="entry name" value="PYP-like sensor domain (PAS domain)"/>
    <property type="match status" value="2"/>
</dbReference>
<dbReference type="InterPro" id="IPR003593">
    <property type="entry name" value="AAA+_ATPase"/>
</dbReference>
<dbReference type="Gene3D" id="3.10.580.10">
    <property type="entry name" value="CBS-domain"/>
    <property type="match status" value="1"/>
</dbReference>
<keyword evidence="2" id="KW-0067">ATP-binding</keyword>
<dbReference type="SMART" id="SM00116">
    <property type="entry name" value="CBS"/>
    <property type="match status" value="2"/>
</dbReference>
<name>A0A4R1Q0V0_9FIRM</name>
<dbReference type="AlphaFoldDB" id="A0A4R1Q0V0"/>
<dbReference type="OrthoDB" id="9771372at2"/>
<dbReference type="RefSeq" id="WP_132076424.1">
    <property type="nucleotide sequence ID" value="NZ_SLUI01000003.1"/>
</dbReference>
<evidence type="ECO:0000259" key="6">
    <source>
        <dbReference type="PROSITE" id="PS50045"/>
    </source>
</evidence>
<keyword evidence="3" id="KW-0805">Transcription regulation</keyword>
<dbReference type="GO" id="GO:0006355">
    <property type="term" value="P:regulation of DNA-templated transcription"/>
    <property type="evidence" value="ECO:0007669"/>
    <property type="project" value="InterPro"/>
</dbReference>
<dbReference type="PROSITE" id="PS00675">
    <property type="entry name" value="SIGMA54_INTERACT_1"/>
    <property type="match status" value="1"/>
</dbReference>
<dbReference type="Gene3D" id="1.10.10.60">
    <property type="entry name" value="Homeodomain-like"/>
    <property type="match status" value="1"/>
</dbReference>
<dbReference type="InterPro" id="IPR002197">
    <property type="entry name" value="HTH_Fis"/>
</dbReference>
<dbReference type="CDD" id="cd00130">
    <property type="entry name" value="PAS"/>
    <property type="match status" value="1"/>
</dbReference>
<dbReference type="InterPro" id="IPR046342">
    <property type="entry name" value="CBS_dom_sf"/>
</dbReference>
<dbReference type="InterPro" id="IPR000014">
    <property type="entry name" value="PAS"/>
</dbReference>
<dbReference type="Pfam" id="PF00158">
    <property type="entry name" value="Sigma54_activat"/>
    <property type="match status" value="1"/>
</dbReference>
<dbReference type="Pfam" id="PF00989">
    <property type="entry name" value="PAS"/>
    <property type="match status" value="2"/>
</dbReference>
<dbReference type="InterPro" id="IPR002078">
    <property type="entry name" value="Sigma_54_int"/>
</dbReference>
<dbReference type="PROSITE" id="PS00688">
    <property type="entry name" value="SIGMA54_INTERACT_3"/>
    <property type="match status" value="1"/>
</dbReference>
<dbReference type="InterPro" id="IPR035965">
    <property type="entry name" value="PAS-like_dom_sf"/>
</dbReference>
<dbReference type="Gene3D" id="1.10.8.60">
    <property type="match status" value="1"/>
</dbReference>
<organism evidence="9 10">
    <name type="scientific">Anaerospora hongkongensis</name>
    <dbReference type="NCBI Taxonomy" id="244830"/>
    <lineage>
        <taxon>Bacteria</taxon>
        <taxon>Bacillati</taxon>
        <taxon>Bacillota</taxon>
        <taxon>Negativicutes</taxon>
        <taxon>Selenomonadales</taxon>
        <taxon>Sporomusaceae</taxon>
        <taxon>Anaerospora</taxon>
    </lineage>
</organism>
<dbReference type="PANTHER" id="PTHR32071">
    <property type="entry name" value="TRANSCRIPTIONAL REGULATORY PROTEIN"/>
    <property type="match status" value="1"/>
</dbReference>
<feature type="domain" description="CBS" evidence="8">
    <location>
        <begin position="7"/>
        <end position="63"/>
    </location>
</feature>
<comment type="caution">
    <text evidence="9">The sequence shown here is derived from an EMBL/GenBank/DDBJ whole genome shotgun (WGS) entry which is preliminary data.</text>
</comment>
<dbReference type="InterPro" id="IPR025662">
    <property type="entry name" value="Sigma_54_int_dom_ATP-bd_1"/>
</dbReference>
<protein>
    <submittedName>
        <fullName evidence="9">PAS domain S-box-containing protein</fullName>
    </submittedName>
</protein>
<evidence type="ECO:0000256" key="5">
    <source>
        <dbReference type="PROSITE-ProRule" id="PRU00703"/>
    </source>
</evidence>
<dbReference type="FunFam" id="3.40.50.300:FF:000006">
    <property type="entry name" value="DNA-binding transcriptional regulator NtrC"/>
    <property type="match status" value="1"/>
</dbReference>
<dbReference type="InterPro" id="IPR000644">
    <property type="entry name" value="CBS_dom"/>
</dbReference>
<sequence length="689" mass="76567">MLVRNYMTLEPKALWSYNTLSDAAFLFYKYQIKGAPVIDEQKRVCGIVTFAQLIKAILNNLPLHEPVRSFMCTNVITVRPDSTLEEAWDIPVKRLPVVDENNKLVGIITKSTFLRAFHAQLERSESEIAAIIHSAHSGILVIDSYGRIVTINEGAARLLNVNARDVMGEDIGVITNDFLLKQVVVTGEGRLKRRCVINGQSLSFSTSPIMQGMEVVGAVTVIQDSSELQAITDKYNSLQTESQLLEEVIENTHRGIAVIDKNGYITRVNTFFEEMFGYDREEIIGSSLVDLFPEAHLVTVAETGVPDVYQLFCYEGRIFLLNRLPLFAEGKIKGALGEFISFDGNQLKDLQKKLTILAQQYQQEKIETAGLHTACFTFENIIGQSRKIVQAKNIAAKAAASNSGVLITGESGTGKEVFAHAIHNASERQNKPFVCVNCAAIPPELLEAELFGFEEGAFTGARKGGKKGKFELADQGTVFLDEVGDMPLVMQAKLLRVLQDKKIERIGGNTVISCDVRIIAATNKNLSKMVIAKTFREDLYYRLNVIHLQLPSLRERMEDFSELASILLQAVCAKLKIPAKKLSAQTNAILRSYSWPGNVRELLNCMEKLAVMTGAVEIKPSHLTVLQIPLQQHDNQDAGPLASEAERQTEKEKIVEILRQADGNRTVAARLLGIHRSTLYEKLKKYDLG</sequence>
<proteinExistence type="predicted"/>
<dbReference type="GO" id="GO:0043565">
    <property type="term" value="F:sequence-specific DNA binding"/>
    <property type="evidence" value="ECO:0007669"/>
    <property type="project" value="InterPro"/>
</dbReference>
<dbReference type="PANTHER" id="PTHR32071:SF57">
    <property type="entry name" value="C4-DICARBOXYLATE TRANSPORT TRANSCRIPTIONAL REGULATORY PROTEIN DCTD"/>
    <property type="match status" value="1"/>
</dbReference>
<evidence type="ECO:0000259" key="7">
    <source>
        <dbReference type="PROSITE" id="PS50112"/>
    </source>
</evidence>
<dbReference type="InterPro" id="IPR013767">
    <property type="entry name" value="PAS_fold"/>
</dbReference>
<dbReference type="Proteomes" id="UP000295063">
    <property type="component" value="Unassembled WGS sequence"/>
</dbReference>
<accession>A0A4R1Q0V0</accession>
<dbReference type="SMART" id="SM00091">
    <property type="entry name" value="PAS"/>
    <property type="match status" value="2"/>
</dbReference>
<dbReference type="Gene3D" id="3.40.50.300">
    <property type="entry name" value="P-loop containing nucleotide triphosphate hydrolases"/>
    <property type="match status" value="1"/>
</dbReference>
<dbReference type="Pfam" id="PF02954">
    <property type="entry name" value="HTH_8"/>
    <property type="match status" value="1"/>
</dbReference>
<evidence type="ECO:0000256" key="3">
    <source>
        <dbReference type="ARBA" id="ARBA00023015"/>
    </source>
</evidence>
<feature type="domain" description="PAS" evidence="7">
    <location>
        <begin position="124"/>
        <end position="169"/>
    </location>
</feature>